<evidence type="ECO:0000313" key="4">
    <source>
        <dbReference type="Proteomes" id="UP000195024"/>
    </source>
</evidence>
<accession>A0A242KU93</accession>
<gene>
    <name evidence="3" type="ORF">A5802_002971</name>
    <name evidence="2" type="ORF">A5802_003213</name>
</gene>
<dbReference type="Proteomes" id="UP000195024">
    <property type="component" value="Unassembled WGS sequence"/>
</dbReference>
<organism evidence="3 4">
    <name type="scientific">Enterococcus mundtii</name>
    <dbReference type="NCBI Taxonomy" id="53346"/>
    <lineage>
        <taxon>Bacteria</taxon>
        <taxon>Bacillati</taxon>
        <taxon>Bacillota</taxon>
        <taxon>Bacilli</taxon>
        <taxon>Lactobacillales</taxon>
        <taxon>Enterococcaceae</taxon>
        <taxon>Enterococcus</taxon>
    </lineage>
</organism>
<reference evidence="3 4" key="1">
    <citation type="submission" date="2017-05" db="EMBL/GenBank/DDBJ databases">
        <title>The Genome Sequence of Enterococcus mundtii 6B1_DIV0119.</title>
        <authorList>
            <consortium name="The Broad Institute Genomics Platform"/>
            <consortium name="The Broad Institute Genomic Center for Infectious Diseases"/>
            <person name="Earl A."/>
            <person name="Manson A."/>
            <person name="Schwartman J."/>
            <person name="Gilmore M."/>
            <person name="Abouelleil A."/>
            <person name="Cao P."/>
            <person name="Chapman S."/>
            <person name="Cusick C."/>
            <person name="Shea T."/>
            <person name="Young S."/>
            <person name="Neafsey D."/>
            <person name="Nusbaum C."/>
            <person name="Birren B."/>
        </authorList>
    </citation>
    <scope>NUCLEOTIDE SEQUENCE [LARGE SCALE GENOMIC DNA]</scope>
    <source>
        <strain evidence="3 4">6B1_DIV0119</strain>
    </source>
</reference>
<protein>
    <recommendedName>
        <fullName evidence="1">PepSY domain-containing protein</fullName>
    </recommendedName>
</protein>
<comment type="caution">
    <text evidence="3">The sequence shown here is derived from an EMBL/GenBank/DDBJ whole genome shotgun (WGS) entry which is preliminary data.</text>
</comment>
<feature type="domain" description="PepSY" evidence="1">
    <location>
        <begin position="64"/>
        <end position="124"/>
    </location>
</feature>
<dbReference type="EMBL" id="NGMS01000007">
    <property type="protein sequence ID" value="OTP19985.1"/>
    <property type="molecule type" value="Genomic_DNA"/>
</dbReference>
<dbReference type="InterPro" id="IPR025711">
    <property type="entry name" value="PepSY"/>
</dbReference>
<dbReference type="Pfam" id="PF03413">
    <property type="entry name" value="PepSY"/>
    <property type="match status" value="1"/>
</dbReference>
<evidence type="ECO:0000259" key="1">
    <source>
        <dbReference type="Pfam" id="PF03413"/>
    </source>
</evidence>
<dbReference type="RefSeq" id="WP_086335513.1">
    <property type="nucleotide sequence ID" value="NZ_NGMS01000004.1"/>
</dbReference>
<evidence type="ECO:0000313" key="3">
    <source>
        <dbReference type="EMBL" id="OTP24816.1"/>
    </source>
</evidence>
<name>A0A242KU93_ENTMU</name>
<sequence>MLKKIILIGSLLIAFVFEMLANLENISNRVEISTNVSHEENSSNIDFVDAADATRINRHNSNIMPEERIRTIVLSRVPGSRDVDIRHLKKEEDDGLTIFEGTLLYKELEYDFEIDAQTGDVRSWEIESIYD</sequence>
<dbReference type="Gene3D" id="3.10.450.40">
    <property type="match status" value="1"/>
</dbReference>
<evidence type="ECO:0000313" key="2">
    <source>
        <dbReference type="EMBL" id="OTP19985.1"/>
    </source>
</evidence>
<proteinExistence type="predicted"/>
<dbReference type="AlphaFoldDB" id="A0A242KU93"/>
<dbReference type="EMBL" id="NGMS01000004">
    <property type="protein sequence ID" value="OTP24816.1"/>
    <property type="molecule type" value="Genomic_DNA"/>
</dbReference>